<organism evidence="3 4">
    <name type="scientific">Lepraria neglecta</name>
    <dbReference type="NCBI Taxonomy" id="209136"/>
    <lineage>
        <taxon>Eukaryota</taxon>
        <taxon>Fungi</taxon>
        <taxon>Dikarya</taxon>
        <taxon>Ascomycota</taxon>
        <taxon>Pezizomycotina</taxon>
        <taxon>Lecanoromycetes</taxon>
        <taxon>OSLEUM clade</taxon>
        <taxon>Lecanoromycetidae</taxon>
        <taxon>Lecanorales</taxon>
        <taxon>Lecanorineae</taxon>
        <taxon>Stereocaulaceae</taxon>
        <taxon>Lepraria</taxon>
    </lineage>
</organism>
<evidence type="ECO:0000313" key="3">
    <source>
        <dbReference type="EMBL" id="KAK3169997.1"/>
    </source>
</evidence>
<sequence length="208" mass="22500">MAPASNEEQFKFLISCIRYSNNGKVDFEAVRMECDICSKGAAAKRYERMMKAHGIYQTNSTIADTPIPSTKPKTSSSATATNPTNPASSKKRKHAQFVETNTNTDDDEGLSKVKPEPPKKKIKGEAVKEESTDNQASPQALTSAKEKDPSKYTIGLDDADDSAIFRDFLSFGASDGQDVGSRDMFGPTAGLDVKPVKGVVPESIVINE</sequence>
<protein>
    <recommendedName>
        <fullName evidence="2">Myb-like DNA-binding domain-containing protein</fullName>
    </recommendedName>
</protein>
<feature type="region of interest" description="Disordered" evidence="1">
    <location>
        <begin position="61"/>
        <end position="156"/>
    </location>
</feature>
<reference evidence="3" key="1">
    <citation type="submission" date="2022-11" db="EMBL/GenBank/DDBJ databases">
        <title>Chromosomal genome sequence assembly and mating type (MAT) locus characterization of the leprose asexual lichenized fungus Lepraria neglecta (Nyl.) Erichsen.</title>
        <authorList>
            <person name="Allen J.L."/>
            <person name="Pfeffer B."/>
        </authorList>
    </citation>
    <scope>NUCLEOTIDE SEQUENCE</scope>
    <source>
        <strain evidence="3">Allen 5258</strain>
    </source>
</reference>
<evidence type="ECO:0000256" key="1">
    <source>
        <dbReference type="SAM" id="MobiDB-lite"/>
    </source>
</evidence>
<evidence type="ECO:0000313" key="4">
    <source>
        <dbReference type="Proteomes" id="UP001276659"/>
    </source>
</evidence>
<dbReference type="InterPro" id="IPR054505">
    <property type="entry name" value="Myb_DNA-bind_8"/>
</dbReference>
<dbReference type="Proteomes" id="UP001276659">
    <property type="component" value="Unassembled WGS sequence"/>
</dbReference>
<feature type="domain" description="Myb-like DNA-binding" evidence="2">
    <location>
        <begin position="7"/>
        <end position="54"/>
    </location>
</feature>
<proteinExistence type="predicted"/>
<feature type="compositionally biased region" description="Polar residues" evidence="1">
    <location>
        <begin position="133"/>
        <end position="142"/>
    </location>
</feature>
<feature type="compositionally biased region" description="Low complexity" evidence="1">
    <location>
        <begin position="65"/>
        <end position="88"/>
    </location>
</feature>
<feature type="compositionally biased region" description="Basic and acidic residues" evidence="1">
    <location>
        <begin position="109"/>
        <end position="131"/>
    </location>
</feature>
<evidence type="ECO:0000259" key="2">
    <source>
        <dbReference type="Pfam" id="PF22980"/>
    </source>
</evidence>
<comment type="caution">
    <text evidence="3">The sequence shown here is derived from an EMBL/GenBank/DDBJ whole genome shotgun (WGS) entry which is preliminary data.</text>
</comment>
<dbReference type="Pfam" id="PF22980">
    <property type="entry name" value="Myb_DNA-bind_8"/>
    <property type="match status" value="1"/>
</dbReference>
<keyword evidence="4" id="KW-1185">Reference proteome</keyword>
<accession>A0AAD9Z466</accession>
<gene>
    <name evidence="3" type="ORF">OEA41_009382</name>
</gene>
<name>A0AAD9Z466_9LECA</name>
<dbReference type="EMBL" id="JASNWA010000009">
    <property type="protein sequence ID" value="KAK3169997.1"/>
    <property type="molecule type" value="Genomic_DNA"/>
</dbReference>
<dbReference type="AlphaFoldDB" id="A0AAD9Z466"/>